<feature type="transmembrane region" description="Helical" evidence="1">
    <location>
        <begin position="133"/>
        <end position="151"/>
    </location>
</feature>
<feature type="transmembrane region" description="Helical" evidence="1">
    <location>
        <begin position="222"/>
        <end position="244"/>
    </location>
</feature>
<keyword evidence="1" id="KW-0812">Transmembrane</keyword>
<keyword evidence="1" id="KW-0472">Membrane</keyword>
<dbReference type="VEuPathDB" id="FungiDB:RhiirA1_473881"/>
<accession>A0A2N0P0C2</accession>
<reference evidence="4 5" key="2">
    <citation type="submission" date="2017-09" db="EMBL/GenBank/DDBJ databases">
        <title>Extensive intraspecific genome diversity in a model arbuscular mycorrhizal fungus.</title>
        <authorList>
            <person name="Chen E.C."/>
            <person name="Morin E."/>
            <person name="Beaudet D."/>
            <person name="Noel J."/>
            <person name="Ndikumana S."/>
            <person name="Charron P."/>
            <person name="St-Onge C."/>
            <person name="Giorgi J."/>
            <person name="Grigoriev I.V."/>
            <person name="Roux C."/>
            <person name="Martin F.M."/>
            <person name="Corradi N."/>
        </authorList>
    </citation>
    <scope>NUCLEOTIDE SEQUENCE [LARGE SCALE GENOMIC DNA]</scope>
    <source>
        <strain evidence="4 5">A5</strain>
    </source>
</reference>
<keyword evidence="1" id="KW-1133">Transmembrane helix</keyword>
<reference evidence="4 5" key="1">
    <citation type="submission" date="2016-04" db="EMBL/GenBank/DDBJ databases">
        <title>Genome analyses suggest a sexual origin of heterokaryosis in a supposedly ancient asexual fungus.</title>
        <authorList>
            <person name="Ropars J."/>
            <person name="Sedzielewska K."/>
            <person name="Noel J."/>
            <person name="Charron P."/>
            <person name="Farinelli L."/>
            <person name="Marton T."/>
            <person name="Kruger M."/>
            <person name="Pelin A."/>
            <person name="Brachmann A."/>
            <person name="Corradi N."/>
        </authorList>
    </citation>
    <scope>NUCLEOTIDE SEQUENCE [LARGE SCALE GENOMIC DNA]</scope>
    <source>
        <strain evidence="4 5">A5</strain>
    </source>
</reference>
<protein>
    <submittedName>
        <fullName evidence="4">Uncharacterized protein</fullName>
    </submittedName>
</protein>
<gene>
    <name evidence="3" type="ORF">CHRIB12_LOCUS22393</name>
    <name evidence="4" type="ORF">RhiirA5_428420</name>
</gene>
<dbReference type="VEuPathDB" id="FungiDB:RhiirFUN_008973"/>
<evidence type="ECO:0000313" key="4">
    <source>
        <dbReference type="EMBL" id="PKC00273.1"/>
    </source>
</evidence>
<feature type="signal peptide" evidence="2">
    <location>
        <begin position="1"/>
        <end position="29"/>
    </location>
</feature>
<proteinExistence type="predicted"/>
<evidence type="ECO:0000256" key="1">
    <source>
        <dbReference type="SAM" id="Phobius"/>
    </source>
</evidence>
<dbReference type="EMBL" id="CAGKOT010000076">
    <property type="protein sequence ID" value="CAB5392392.1"/>
    <property type="molecule type" value="Genomic_DNA"/>
</dbReference>
<comment type="caution">
    <text evidence="4">The sequence shown here is derived from an EMBL/GenBank/DDBJ whole genome shotgun (WGS) entry which is preliminary data.</text>
</comment>
<dbReference type="EMBL" id="LLXJ01001918">
    <property type="protein sequence ID" value="PKC00273.1"/>
    <property type="molecule type" value="Genomic_DNA"/>
</dbReference>
<name>A0A2N0P0C2_9GLOM</name>
<feature type="transmembrane region" description="Helical" evidence="1">
    <location>
        <begin position="292"/>
        <end position="315"/>
    </location>
</feature>
<sequence length="319" mass="36453">MNRKFVTIIAIITVSVLFLILLISSGGDAGRIHIPQDNGTHTGLPIWHPPMEGYDYQKVQATVIFSAIMMTIEAHLSFKWTSKVSKEFITYFVDGEANRTPTIEFDRLLGWYSAITSITGIVNYGGKIKSTTIPAWILSYIMLAASLSFFLDWPFDALWFKMQGLVIDYILFIQFTRMYFDTHKEFGDKTQRLVDVESTSRDHSSVESDINDKPVGYFHPRYILLLVFASFFHIFGNVYVTILLYSSHAYLLFVFSYCITFPLYTYFVYLDTHTVSISPAQKHIVLPDSSKLSVIFVILLALFLSALTGKISVIYQGFY</sequence>
<evidence type="ECO:0000313" key="3">
    <source>
        <dbReference type="EMBL" id="CAB5392392.1"/>
    </source>
</evidence>
<evidence type="ECO:0000256" key="2">
    <source>
        <dbReference type="SAM" id="SignalP"/>
    </source>
</evidence>
<feature type="chain" id="PRO_5014851669" evidence="2">
    <location>
        <begin position="30"/>
        <end position="319"/>
    </location>
</feature>
<keyword evidence="2" id="KW-0732">Signal</keyword>
<organism evidence="4 5">
    <name type="scientific">Rhizophagus irregularis</name>
    <dbReference type="NCBI Taxonomy" id="588596"/>
    <lineage>
        <taxon>Eukaryota</taxon>
        <taxon>Fungi</taxon>
        <taxon>Fungi incertae sedis</taxon>
        <taxon>Mucoromycota</taxon>
        <taxon>Glomeromycotina</taxon>
        <taxon>Glomeromycetes</taxon>
        <taxon>Glomerales</taxon>
        <taxon>Glomeraceae</taxon>
        <taxon>Rhizophagus</taxon>
    </lineage>
</organism>
<dbReference type="VEuPathDB" id="FungiDB:RhiirA1_473882"/>
<reference evidence="3" key="3">
    <citation type="submission" date="2020-05" db="EMBL/GenBank/DDBJ databases">
        <authorList>
            <person name="Rincon C."/>
            <person name="Sanders R I."/>
            <person name="Robbins C."/>
            <person name="Chaturvedi A."/>
        </authorList>
    </citation>
    <scope>NUCLEOTIDE SEQUENCE</scope>
    <source>
        <strain evidence="3">CHB12</strain>
    </source>
</reference>
<dbReference type="VEuPathDB" id="FungiDB:FUN_024286"/>
<dbReference type="AlphaFoldDB" id="A0A2N0P0C2"/>
<dbReference type="Proteomes" id="UP000232722">
    <property type="component" value="Unassembled WGS sequence"/>
</dbReference>
<feature type="transmembrane region" description="Helical" evidence="1">
    <location>
        <begin position="250"/>
        <end position="271"/>
    </location>
</feature>
<evidence type="ECO:0000313" key="5">
    <source>
        <dbReference type="Proteomes" id="UP000232722"/>
    </source>
</evidence>
<dbReference type="Proteomes" id="UP000684084">
    <property type="component" value="Unassembled WGS sequence"/>
</dbReference>
<dbReference type="OrthoDB" id="2327125at2759"/>